<proteinExistence type="predicted"/>
<protein>
    <submittedName>
        <fullName evidence="1">Uncharacterized protein</fullName>
    </submittedName>
</protein>
<evidence type="ECO:0000313" key="1">
    <source>
        <dbReference type="EMBL" id="MCD7459882.1"/>
    </source>
</evidence>
<comment type="caution">
    <text evidence="1">The sequence shown here is derived from an EMBL/GenBank/DDBJ whole genome shotgun (WGS) entry which is preliminary data.</text>
</comment>
<gene>
    <name evidence="1" type="ORF">HAX54_042190</name>
</gene>
<dbReference type="Proteomes" id="UP000823775">
    <property type="component" value="Unassembled WGS sequence"/>
</dbReference>
<name>A0ABS8SLX8_DATST</name>
<accession>A0ABS8SLX8</accession>
<evidence type="ECO:0000313" key="2">
    <source>
        <dbReference type="Proteomes" id="UP000823775"/>
    </source>
</evidence>
<sequence length="111" mass="12955">MVSTRVDELWMDREYEMITHIINFEEPILVKTHVPIQEVAGKEKGTLGLITSQIQESIIVVSKNPMSKTNNLEIMDTSIDDTVLEKNQTKQKNLAWLLALWKPYSNWYYLD</sequence>
<keyword evidence="2" id="KW-1185">Reference proteome</keyword>
<reference evidence="1 2" key="1">
    <citation type="journal article" date="2021" name="BMC Genomics">
        <title>Datura genome reveals duplications of psychoactive alkaloid biosynthetic genes and high mutation rate following tissue culture.</title>
        <authorList>
            <person name="Rajewski A."/>
            <person name="Carter-House D."/>
            <person name="Stajich J."/>
            <person name="Litt A."/>
        </authorList>
    </citation>
    <scope>NUCLEOTIDE SEQUENCE [LARGE SCALE GENOMIC DNA]</scope>
    <source>
        <strain evidence="1">AR-01</strain>
    </source>
</reference>
<dbReference type="EMBL" id="JACEIK010000618">
    <property type="protein sequence ID" value="MCD7459882.1"/>
    <property type="molecule type" value="Genomic_DNA"/>
</dbReference>
<organism evidence="1 2">
    <name type="scientific">Datura stramonium</name>
    <name type="common">Jimsonweed</name>
    <name type="synonym">Common thornapple</name>
    <dbReference type="NCBI Taxonomy" id="4076"/>
    <lineage>
        <taxon>Eukaryota</taxon>
        <taxon>Viridiplantae</taxon>
        <taxon>Streptophyta</taxon>
        <taxon>Embryophyta</taxon>
        <taxon>Tracheophyta</taxon>
        <taxon>Spermatophyta</taxon>
        <taxon>Magnoliopsida</taxon>
        <taxon>eudicotyledons</taxon>
        <taxon>Gunneridae</taxon>
        <taxon>Pentapetalae</taxon>
        <taxon>asterids</taxon>
        <taxon>lamiids</taxon>
        <taxon>Solanales</taxon>
        <taxon>Solanaceae</taxon>
        <taxon>Solanoideae</taxon>
        <taxon>Datureae</taxon>
        <taxon>Datura</taxon>
    </lineage>
</organism>